<dbReference type="Gramene" id="AET2Gv20359300.3">
    <property type="protein sequence ID" value="AET2Gv20359300.3"/>
    <property type="gene ID" value="AET2Gv20359300"/>
</dbReference>
<accession>A0A453B4L1</accession>
<reference evidence="2" key="4">
    <citation type="submission" date="2019-03" db="UniProtKB">
        <authorList>
            <consortium name="EnsemblPlants"/>
        </authorList>
    </citation>
    <scope>IDENTIFICATION</scope>
</reference>
<proteinExistence type="predicted"/>
<reference evidence="3" key="2">
    <citation type="journal article" date="2017" name="Nat. Plants">
        <title>The Aegilops tauschii genome reveals multiple impacts of transposons.</title>
        <authorList>
            <person name="Zhao G."/>
            <person name="Zou C."/>
            <person name="Li K."/>
            <person name="Wang K."/>
            <person name="Li T."/>
            <person name="Gao L."/>
            <person name="Zhang X."/>
            <person name="Wang H."/>
            <person name="Yang Z."/>
            <person name="Liu X."/>
            <person name="Jiang W."/>
            <person name="Mao L."/>
            <person name="Kong X."/>
            <person name="Jiao Y."/>
            <person name="Jia J."/>
        </authorList>
    </citation>
    <scope>NUCLEOTIDE SEQUENCE [LARGE SCALE GENOMIC DNA]</scope>
    <source>
        <strain evidence="3">cv. AL8/78</strain>
    </source>
</reference>
<protein>
    <submittedName>
        <fullName evidence="2">Uncharacterized protein</fullName>
    </submittedName>
</protein>
<evidence type="ECO:0000256" key="1">
    <source>
        <dbReference type="SAM" id="MobiDB-lite"/>
    </source>
</evidence>
<reference evidence="2" key="5">
    <citation type="journal article" date="2021" name="G3 (Bethesda)">
        <title>Aegilops tauschii genome assembly Aet v5.0 features greater sequence contiguity and improved annotation.</title>
        <authorList>
            <person name="Wang L."/>
            <person name="Zhu T."/>
            <person name="Rodriguez J.C."/>
            <person name="Deal K.R."/>
            <person name="Dubcovsky J."/>
            <person name="McGuire P.E."/>
            <person name="Lux T."/>
            <person name="Spannagl M."/>
            <person name="Mayer K.F.X."/>
            <person name="Baldrich P."/>
            <person name="Meyers B.C."/>
            <person name="Huo N."/>
            <person name="Gu Y.Q."/>
            <person name="Zhou H."/>
            <person name="Devos K.M."/>
            <person name="Bennetzen J.L."/>
            <person name="Unver T."/>
            <person name="Budak H."/>
            <person name="Gulick P.J."/>
            <person name="Galiba G."/>
            <person name="Kalapos B."/>
            <person name="Nelson D.R."/>
            <person name="Li P."/>
            <person name="You F.M."/>
            <person name="Luo M.C."/>
            <person name="Dvorak J."/>
        </authorList>
    </citation>
    <scope>NUCLEOTIDE SEQUENCE [LARGE SCALE GENOMIC DNA]</scope>
    <source>
        <strain evidence="2">cv. AL8/78</strain>
    </source>
</reference>
<feature type="region of interest" description="Disordered" evidence="1">
    <location>
        <begin position="47"/>
        <end position="75"/>
    </location>
</feature>
<sequence>SRRPRRVSSGRGMMTHQAAAATMRMMILMTGRSSTSDHCTWIIPFLTPSQQIPARNGRDKEGGDSQDRQATTRCP</sequence>
<feature type="compositionally biased region" description="Basic and acidic residues" evidence="1">
    <location>
        <begin position="56"/>
        <end position="67"/>
    </location>
</feature>
<evidence type="ECO:0000313" key="3">
    <source>
        <dbReference type="Proteomes" id="UP000015105"/>
    </source>
</evidence>
<name>A0A453B4L1_AEGTS</name>
<dbReference type="EnsemblPlants" id="AET2Gv20359300.3">
    <property type="protein sequence ID" value="AET2Gv20359300.3"/>
    <property type="gene ID" value="AET2Gv20359300"/>
</dbReference>
<reference evidence="2" key="3">
    <citation type="journal article" date="2017" name="Nature">
        <title>Genome sequence of the progenitor of the wheat D genome Aegilops tauschii.</title>
        <authorList>
            <person name="Luo M.C."/>
            <person name="Gu Y.Q."/>
            <person name="Puiu D."/>
            <person name="Wang H."/>
            <person name="Twardziok S.O."/>
            <person name="Deal K.R."/>
            <person name="Huo N."/>
            <person name="Zhu T."/>
            <person name="Wang L."/>
            <person name="Wang Y."/>
            <person name="McGuire P.E."/>
            <person name="Liu S."/>
            <person name="Long H."/>
            <person name="Ramasamy R.K."/>
            <person name="Rodriguez J.C."/>
            <person name="Van S.L."/>
            <person name="Yuan L."/>
            <person name="Wang Z."/>
            <person name="Xia Z."/>
            <person name="Xiao L."/>
            <person name="Anderson O.D."/>
            <person name="Ouyang S."/>
            <person name="Liang Y."/>
            <person name="Zimin A.V."/>
            <person name="Pertea G."/>
            <person name="Qi P."/>
            <person name="Bennetzen J.L."/>
            <person name="Dai X."/>
            <person name="Dawson M.W."/>
            <person name="Muller H.G."/>
            <person name="Kugler K."/>
            <person name="Rivarola-Duarte L."/>
            <person name="Spannagl M."/>
            <person name="Mayer K.F.X."/>
            <person name="Lu F.H."/>
            <person name="Bevan M.W."/>
            <person name="Leroy P."/>
            <person name="Li P."/>
            <person name="You F.M."/>
            <person name="Sun Q."/>
            <person name="Liu Z."/>
            <person name="Lyons E."/>
            <person name="Wicker T."/>
            <person name="Salzberg S.L."/>
            <person name="Devos K.M."/>
            <person name="Dvorak J."/>
        </authorList>
    </citation>
    <scope>NUCLEOTIDE SEQUENCE [LARGE SCALE GENOMIC DNA]</scope>
    <source>
        <strain evidence="2">cv. AL8/78</strain>
    </source>
</reference>
<evidence type="ECO:0000313" key="2">
    <source>
        <dbReference type="EnsemblPlants" id="AET2Gv20359300.3"/>
    </source>
</evidence>
<reference evidence="3" key="1">
    <citation type="journal article" date="2014" name="Science">
        <title>Ancient hybridizations among the ancestral genomes of bread wheat.</title>
        <authorList>
            <consortium name="International Wheat Genome Sequencing Consortium,"/>
            <person name="Marcussen T."/>
            <person name="Sandve S.R."/>
            <person name="Heier L."/>
            <person name="Spannagl M."/>
            <person name="Pfeifer M."/>
            <person name="Jakobsen K.S."/>
            <person name="Wulff B.B."/>
            <person name="Steuernagel B."/>
            <person name="Mayer K.F."/>
            <person name="Olsen O.A."/>
        </authorList>
    </citation>
    <scope>NUCLEOTIDE SEQUENCE [LARGE SCALE GENOMIC DNA]</scope>
    <source>
        <strain evidence="3">cv. AL8/78</strain>
    </source>
</reference>
<organism evidence="2 3">
    <name type="scientific">Aegilops tauschii subsp. strangulata</name>
    <name type="common">Goatgrass</name>
    <dbReference type="NCBI Taxonomy" id="200361"/>
    <lineage>
        <taxon>Eukaryota</taxon>
        <taxon>Viridiplantae</taxon>
        <taxon>Streptophyta</taxon>
        <taxon>Embryophyta</taxon>
        <taxon>Tracheophyta</taxon>
        <taxon>Spermatophyta</taxon>
        <taxon>Magnoliopsida</taxon>
        <taxon>Liliopsida</taxon>
        <taxon>Poales</taxon>
        <taxon>Poaceae</taxon>
        <taxon>BOP clade</taxon>
        <taxon>Pooideae</taxon>
        <taxon>Triticodae</taxon>
        <taxon>Triticeae</taxon>
        <taxon>Triticinae</taxon>
        <taxon>Aegilops</taxon>
    </lineage>
</organism>
<keyword evidence="3" id="KW-1185">Reference proteome</keyword>
<dbReference type="AlphaFoldDB" id="A0A453B4L1"/>
<dbReference type="Proteomes" id="UP000015105">
    <property type="component" value="Chromosome 2D"/>
</dbReference>